<dbReference type="OrthoDB" id="9807213at2"/>
<dbReference type="PANTHER" id="PTHR47683">
    <property type="entry name" value="PSEUDOURIDINE SYNTHASE FAMILY PROTEIN-RELATED"/>
    <property type="match status" value="1"/>
</dbReference>
<accession>A0A109RD37</accession>
<evidence type="ECO:0000313" key="9">
    <source>
        <dbReference type="Proteomes" id="UP000069912"/>
    </source>
</evidence>
<keyword evidence="2 4" id="KW-0694">RNA-binding</keyword>
<gene>
    <name evidence="7" type="ORF">AWM72_03700</name>
    <name evidence="8" type="ORF">CYJ28_08030</name>
</gene>
<reference evidence="8 10" key="3">
    <citation type="submission" date="2017-12" db="EMBL/GenBank/DDBJ databases">
        <title>Phylogenetic diversity of female urinary microbiome.</title>
        <authorList>
            <person name="Thomas-White K."/>
            <person name="Wolfe A.J."/>
        </authorList>
    </citation>
    <scope>NUCLEOTIDE SEQUENCE [LARGE SCALE GENOMIC DNA]</scope>
    <source>
        <strain evidence="8 10">UMB0139</strain>
    </source>
</reference>
<dbReference type="PANTHER" id="PTHR47683:SF4">
    <property type="entry name" value="PSEUDOURIDINE SYNTHASE"/>
    <property type="match status" value="1"/>
</dbReference>
<organism evidence="7 9">
    <name type="scientific">Aerococcus sanguinicola</name>
    <dbReference type="NCBI Taxonomy" id="119206"/>
    <lineage>
        <taxon>Bacteria</taxon>
        <taxon>Bacillati</taxon>
        <taxon>Bacillota</taxon>
        <taxon>Bacilli</taxon>
        <taxon>Lactobacillales</taxon>
        <taxon>Aerococcaceae</taxon>
        <taxon>Aerococcus</taxon>
    </lineage>
</organism>
<dbReference type="InterPro" id="IPR036986">
    <property type="entry name" value="S4_RNA-bd_sf"/>
</dbReference>
<dbReference type="InterPro" id="IPR000748">
    <property type="entry name" value="PsdUridine_synth_RsuA/RluB/E/F"/>
</dbReference>
<dbReference type="InterPro" id="IPR020103">
    <property type="entry name" value="PsdUridine_synth_cat_dom_sf"/>
</dbReference>
<evidence type="ECO:0000256" key="2">
    <source>
        <dbReference type="ARBA" id="ARBA00022884"/>
    </source>
</evidence>
<evidence type="ECO:0000256" key="4">
    <source>
        <dbReference type="PROSITE-ProRule" id="PRU00182"/>
    </source>
</evidence>
<comment type="similarity">
    <text evidence="1 5">Belongs to the pseudouridine synthase RsuA family.</text>
</comment>
<dbReference type="SMART" id="SM00363">
    <property type="entry name" value="S4"/>
    <property type="match status" value="1"/>
</dbReference>
<dbReference type="Gene3D" id="3.30.70.580">
    <property type="entry name" value="Pseudouridine synthase I, catalytic domain, N-terminal subdomain"/>
    <property type="match status" value="1"/>
</dbReference>
<dbReference type="GO" id="GO:0000455">
    <property type="term" value="P:enzyme-directed rRNA pseudouridine synthesis"/>
    <property type="evidence" value="ECO:0007669"/>
    <property type="project" value="UniProtKB-ARBA"/>
</dbReference>
<evidence type="ECO:0000259" key="6">
    <source>
        <dbReference type="SMART" id="SM00363"/>
    </source>
</evidence>
<dbReference type="EMBL" id="CP014160">
    <property type="protein sequence ID" value="AMB93924.1"/>
    <property type="molecule type" value="Genomic_DNA"/>
</dbReference>
<dbReference type="InterPro" id="IPR042092">
    <property type="entry name" value="PsdUridine_s_RsuA/RluB/E/F_cat"/>
</dbReference>
<dbReference type="GeneID" id="92903175"/>
<evidence type="ECO:0000313" key="7">
    <source>
        <dbReference type="EMBL" id="AMB93924.1"/>
    </source>
</evidence>
<dbReference type="GO" id="GO:0120159">
    <property type="term" value="F:rRNA pseudouridine synthase activity"/>
    <property type="evidence" value="ECO:0007669"/>
    <property type="project" value="UniProtKB-ARBA"/>
</dbReference>
<dbReference type="InterPro" id="IPR018496">
    <property type="entry name" value="PsdUridine_synth_RsuA/RluB_CS"/>
</dbReference>
<name>A0A109RD37_9LACT</name>
<evidence type="ECO:0000256" key="5">
    <source>
        <dbReference type="RuleBase" id="RU003887"/>
    </source>
</evidence>
<dbReference type="CDD" id="cd00165">
    <property type="entry name" value="S4"/>
    <property type="match status" value="1"/>
</dbReference>
<dbReference type="NCBIfam" id="TIGR00093">
    <property type="entry name" value="pseudouridine synthase"/>
    <property type="match status" value="1"/>
</dbReference>
<evidence type="ECO:0000256" key="1">
    <source>
        <dbReference type="ARBA" id="ARBA00008348"/>
    </source>
</evidence>
<keyword evidence="9" id="KW-1185">Reference proteome</keyword>
<sequence>MRLQEFIQQTCQLSSRRARQKIAQGHVSVDGDCVRNGNYLVDPAWHRIQLGGQDLPSHLGHQNYLFYKPVGLVSARRDDRYPTIFDTLPAELQGLNLSIVGRLDRDAQGLILLTNNGQLHYLLENPRFQMAKTYRVRVNGPLDDQDVAAFAEGIIWSDGYICQPAQLLIEEVGRQASQARLTIYEGKRHQIKKMFLARGVKVTRLERLAIGPLSLDRQPLQEGHYRELTAGEISDLKALFKQVQR</sequence>
<dbReference type="InterPro" id="IPR006145">
    <property type="entry name" value="PsdUridine_synth_RsuA/RluA"/>
</dbReference>
<proteinExistence type="inferred from homology"/>
<evidence type="ECO:0000313" key="8">
    <source>
        <dbReference type="EMBL" id="PKZ21125.1"/>
    </source>
</evidence>
<dbReference type="Proteomes" id="UP000234239">
    <property type="component" value="Unassembled WGS sequence"/>
</dbReference>
<dbReference type="Pfam" id="PF01479">
    <property type="entry name" value="S4"/>
    <property type="match status" value="1"/>
</dbReference>
<dbReference type="PROSITE" id="PS01149">
    <property type="entry name" value="PSI_RSU"/>
    <property type="match status" value="1"/>
</dbReference>
<reference evidence="7 9" key="1">
    <citation type="journal article" date="2016" name="Genome Announc.">
        <title>Complete Genome Sequences of Aerococcus christensenii CCUG 28831T, Aerococcus sanguinicola CCUG 43001T, Aerococcus urinae CCUG 36881T, Aerococcus urinaeequi CCUG 28094T, Aerococcus urinaehominis CCUG 42038 BT, and Aerococcus viridans CCUG 4311T.</title>
        <authorList>
            <person name="Carkaci D."/>
            <person name="Dargis R."/>
            <person name="Nielsen X.C."/>
            <person name="Skovgaard O."/>
            <person name="Fuursted K."/>
            <person name="Christensen J.J."/>
        </authorList>
    </citation>
    <scope>NUCLEOTIDE SEQUENCE [LARGE SCALE GENOMIC DNA]</scope>
    <source>
        <strain evidence="7 9">CCUG43001</strain>
    </source>
</reference>
<keyword evidence="3 5" id="KW-0413">Isomerase</keyword>
<dbReference type="FunFam" id="3.30.70.1560:FF:000001">
    <property type="entry name" value="Pseudouridine synthase"/>
    <property type="match status" value="1"/>
</dbReference>
<dbReference type="Proteomes" id="UP000069912">
    <property type="component" value="Chromosome"/>
</dbReference>
<dbReference type="SUPFAM" id="SSF55120">
    <property type="entry name" value="Pseudouridine synthase"/>
    <property type="match status" value="1"/>
</dbReference>
<dbReference type="CDD" id="cd02553">
    <property type="entry name" value="PseudoU_synth_RsuA"/>
    <property type="match status" value="1"/>
</dbReference>
<dbReference type="Gene3D" id="3.10.290.10">
    <property type="entry name" value="RNA-binding S4 domain"/>
    <property type="match status" value="1"/>
</dbReference>
<evidence type="ECO:0000313" key="10">
    <source>
        <dbReference type="Proteomes" id="UP000234239"/>
    </source>
</evidence>
<dbReference type="InterPro" id="IPR020094">
    <property type="entry name" value="TruA/RsuA/RluB/E/F_N"/>
</dbReference>
<dbReference type="Pfam" id="PF00849">
    <property type="entry name" value="PseudoU_synth_2"/>
    <property type="match status" value="1"/>
</dbReference>
<dbReference type="InterPro" id="IPR050343">
    <property type="entry name" value="RsuA_PseudoU_synthase"/>
</dbReference>
<evidence type="ECO:0000256" key="3">
    <source>
        <dbReference type="ARBA" id="ARBA00023235"/>
    </source>
</evidence>
<reference evidence="9" key="2">
    <citation type="submission" date="2016-01" db="EMBL/GenBank/DDBJ databases">
        <title>Six Aerococcus type strain genome sequencing and assembly using PacBio and Illumina Hiseq.</title>
        <authorList>
            <person name="Carkaci D."/>
            <person name="Dargis R."/>
            <person name="Nielsen X.C."/>
            <person name="Skovgaard O."/>
            <person name="Fuursted K."/>
            <person name="Christensen J.J."/>
        </authorList>
    </citation>
    <scope>NUCLEOTIDE SEQUENCE [LARGE SCALE GENOMIC DNA]</scope>
    <source>
        <strain evidence="9">CCUG43001</strain>
    </source>
</reference>
<dbReference type="KEGG" id="asan:AWM72_03700"/>
<dbReference type="SUPFAM" id="SSF55174">
    <property type="entry name" value="Alpha-L RNA-binding motif"/>
    <property type="match status" value="1"/>
</dbReference>
<protein>
    <recommendedName>
        <fullName evidence="5">Pseudouridine synthase</fullName>
        <ecNumber evidence="5">5.4.99.-</ecNumber>
    </recommendedName>
</protein>
<dbReference type="InterPro" id="IPR002942">
    <property type="entry name" value="S4_RNA-bd"/>
</dbReference>
<dbReference type="GO" id="GO:0003723">
    <property type="term" value="F:RNA binding"/>
    <property type="evidence" value="ECO:0007669"/>
    <property type="project" value="UniProtKB-KW"/>
</dbReference>
<dbReference type="RefSeq" id="WP_067973356.1">
    <property type="nucleotide sequence ID" value="NZ_CAJHKM010000005.1"/>
</dbReference>
<dbReference type="EC" id="5.4.99.-" evidence="5"/>
<dbReference type="EMBL" id="PKGY01000004">
    <property type="protein sequence ID" value="PKZ21125.1"/>
    <property type="molecule type" value="Genomic_DNA"/>
</dbReference>
<dbReference type="AlphaFoldDB" id="A0A109RD37"/>
<feature type="domain" description="RNA-binding S4" evidence="6">
    <location>
        <begin position="1"/>
        <end position="61"/>
    </location>
</feature>
<dbReference type="Gene3D" id="3.30.70.1560">
    <property type="entry name" value="Alpha-L RNA-binding motif"/>
    <property type="match status" value="1"/>
</dbReference>
<dbReference type="PROSITE" id="PS50889">
    <property type="entry name" value="S4"/>
    <property type="match status" value="1"/>
</dbReference>
<dbReference type="GO" id="GO:0005829">
    <property type="term" value="C:cytosol"/>
    <property type="evidence" value="ECO:0007669"/>
    <property type="project" value="UniProtKB-ARBA"/>
</dbReference>